<dbReference type="GO" id="GO:0034063">
    <property type="term" value="P:stress granule assembly"/>
    <property type="evidence" value="ECO:0007669"/>
    <property type="project" value="TreeGrafter"/>
</dbReference>
<evidence type="ECO:0000256" key="1">
    <source>
        <dbReference type="PROSITE-ProRule" id="PRU00846"/>
    </source>
</evidence>
<dbReference type="OrthoDB" id="21539at2759"/>
<dbReference type="Proteomes" id="UP000276133">
    <property type="component" value="Unassembled WGS sequence"/>
</dbReference>
<accession>A0A3M7S5Q2</accession>
<dbReference type="GO" id="GO:0003729">
    <property type="term" value="F:mRNA binding"/>
    <property type="evidence" value="ECO:0007669"/>
    <property type="project" value="TreeGrafter"/>
</dbReference>
<feature type="compositionally biased region" description="Polar residues" evidence="2">
    <location>
        <begin position="76"/>
        <end position="85"/>
    </location>
</feature>
<evidence type="ECO:0000313" key="5">
    <source>
        <dbReference type="EMBL" id="RNA31072.1"/>
    </source>
</evidence>
<name>A0A3M7S5Q2_BRAPC</name>
<evidence type="ECO:0000259" key="3">
    <source>
        <dbReference type="PROSITE" id="PS51512"/>
    </source>
</evidence>
<feature type="region of interest" description="Disordered" evidence="2">
    <location>
        <begin position="219"/>
        <end position="303"/>
    </location>
</feature>
<proteinExistence type="predicted"/>
<feature type="domain" description="FFD box profile" evidence="4">
    <location>
        <begin position="170"/>
        <end position="186"/>
    </location>
</feature>
<dbReference type="GO" id="GO:0033962">
    <property type="term" value="P:P-body assembly"/>
    <property type="evidence" value="ECO:0007669"/>
    <property type="project" value="TreeGrafter"/>
</dbReference>
<organism evidence="5 6">
    <name type="scientific">Brachionus plicatilis</name>
    <name type="common">Marine rotifer</name>
    <name type="synonym">Brachionus muelleri</name>
    <dbReference type="NCBI Taxonomy" id="10195"/>
    <lineage>
        <taxon>Eukaryota</taxon>
        <taxon>Metazoa</taxon>
        <taxon>Spiralia</taxon>
        <taxon>Gnathifera</taxon>
        <taxon>Rotifera</taxon>
        <taxon>Eurotatoria</taxon>
        <taxon>Monogononta</taxon>
        <taxon>Pseudotrocha</taxon>
        <taxon>Ploima</taxon>
        <taxon>Brachionidae</taxon>
        <taxon>Brachionus</taxon>
    </lineage>
</organism>
<gene>
    <name evidence="5" type="ORF">BpHYR1_023929</name>
</gene>
<feature type="compositionally biased region" description="Polar residues" evidence="2">
    <location>
        <begin position="219"/>
        <end position="276"/>
    </location>
</feature>
<feature type="region of interest" description="Disordered" evidence="2">
    <location>
        <begin position="1"/>
        <end position="86"/>
    </location>
</feature>
<dbReference type="SMART" id="SM01199">
    <property type="entry name" value="FDF"/>
    <property type="match status" value="1"/>
</dbReference>
<reference evidence="5 6" key="1">
    <citation type="journal article" date="2018" name="Sci. Rep.">
        <title>Genomic signatures of local adaptation to the degree of environmental predictability in rotifers.</title>
        <authorList>
            <person name="Franch-Gras L."/>
            <person name="Hahn C."/>
            <person name="Garcia-Roger E.M."/>
            <person name="Carmona M.J."/>
            <person name="Serra M."/>
            <person name="Gomez A."/>
        </authorList>
    </citation>
    <scope>NUCLEOTIDE SEQUENCE [LARGE SCALE GENOMIC DNA]</scope>
    <source>
        <strain evidence="5">HYR1</strain>
    </source>
</reference>
<keyword evidence="6" id="KW-1185">Reference proteome</keyword>
<dbReference type="PROSITE" id="PS51512">
    <property type="entry name" value="DFDF"/>
    <property type="match status" value="1"/>
</dbReference>
<dbReference type="GO" id="GO:0000932">
    <property type="term" value="C:P-body"/>
    <property type="evidence" value="ECO:0007669"/>
    <property type="project" value="TreeGrafter"/>
</dbReference>
<dbReference type="InterPro" id="IPR019050">
    <property type="entry name" value="FDF_dom"/>
</dbReference>
<sequence length="303" mass="35505">MNNSYQKPVHKNLTRPTPEKSQKRRQRVNSATKQRKLSESRSSGRKQHSNASFSQNTRRQNVSPRQQRRPPMPPRSAQTPLQNGQPLKFEGEFDFEQANARFEQEIEKEFDKLKIGTAKNDTNNNDTSLNQSQSMNLQDEQHLIMKKSIQSALDSQTQPQGEHMSEENKNFYDKNISFFDRISCEANEKSMIRSKNWKEERKLNSETFGLQNRNLNYTPRQNYQYRNSGGRNYPRNNSGQHQYRQSNNSNNQMRWTNTNGQRVQSGQRTGGYQTNGYRMDRRNDNYVPIPTGQRVGGRRFGSR</sequence>
<dbReference type="InterPro" id="IPR025761">
    <property type="entry name" value="FFD_box"/>
</dbReference>
<evidence type="ECO:0000259" key="4">
    <source>
        <dbReference type="PROSITE" id="PS51513"/>
    </source>
</evidence>
<feature type="domain" description="DFDF" evidence="3">
    <location>
        <begin position="81"/>
        <end position="125"/>
    </location>
</feature>
<dbReference type="STRING" id="10195.A0A3M7S5Q2"/>
<dbReference type="PANTHER" id="PTHR13586">
    <property type="entry name" value="SCD6 PROTEIN-RELATED"/>
    <property type="match status" value="1"/>
</dbReference>
<evidence type="ECO:0000256" key="2">
    <source>
        <dbReference type="SAM" id="MobiDB-lite"/>
    </source>
</evidence>
<feature type="short sequence motif" description="FFD box" evidence="1">
    <location>
        <begin position="170"/>
        <end position="186"/>
    </location>
</feature>
<feature type="compositionally biased region" description="Polar residues" evidence="2">
    <location>
        <begin position="49"/>
        <end position="63"/>
    </location>
</feature>
<dbReference type="PROSITE" id="PS51513">
    <property type="entry name" value="FFD"/>
    <property type="match status" value="1"/>
</dbReference>
<dbReference type="AlphaFoldDB" id="A0A3M7S5Q2"/>
<dbReference type="InterPro" id="IPR025762">
    <property type="entry name" value="DFDF"/>
</dbReference>
<dbReference type="EMBL" id="REGN01001992">
    <property type="protein sequence ID" value="RNA31072.1"/>
    <property type="molecule type" value="Genomic_DNA"/>
</dbReference>
<protein>
    <submittedName>
        <fullName evidence="5">LSM14-like protein</fullName>
    </submittedName>
</protein>
<comment type="caution">
    <text evidence="5">The sequence shown here is derived from an EMBL/GenBank/DDBJ whole genome shotgun (WGS) entry which is preliminary data.</text>
</comment>
<evidence type="ECO:0000313" key="6">
    <source>
        <dbReference type="Proteomes" id="UP000276133"/>
    </source>
</evidence>
<dbReference type="PANTHER" id="PTHR13586:SF0">
    <property type="entry name" value="TRAILER HITCH, ISOFORM H"/>
    <property type="match status" value="1"/>
</dbReference>